<dbReference type="Proteomes" id="UP000092555">
    <property type="component" value="Unassembled WGS sequence"/>
</dbReference>
<protein>
    <submittedName>
        <fullName evidence="1">Uncharacterized protein</fullName>
    </submittedName>
</protein>
<dbReference type="GeneID" id="30027455"/>
<reference evidence="1 2" key="1">
    <citation type="submission" date="2016-05" db="EMBL/GenBank/DDBJ databases">
        <title>Comparative genomics of biotechnologically important yeasts.</title>
        <authorList>
            <consortium name="DOE Joint Genome Institute"/>
            <person name="Riley R."/>
            <person name="Haridas S."/>
            <person name="Wolfe K.H."/>
            <person name="Lopes M.R."/>
            <person name="Hittinger C.T."/>
            <person name="Goker M."/>
            <person name="Salamov A."/>
            <person name="Wisecaver J."/>
            <person name="Long T.M."/>
            <person name="Aerts A.L."/>
            <person name="Barry K."/>
            <person name="Choi C."/>
            <person name="Clum A."/>
            <person name="Coughlan A.Y."/>
            <person name="Deshpande S."/>
            <person name="Douglass A.P."/>
            <person name="Hanson S.J."/>
            <person name="Klenk H.-P."/>
            <person name="LaButti K."/>
            <person name="Lapidus A."/>
            <person name="Lindquist E."/>
            <person name="Lipzen A."/>
            <person name="Meier-kolthoff J.P."/>
            <person name="Ohm R.A."/>
            <person name="Otillar R.P."/>
            <person name="Pangilinan J."/>
            <person name="Peng Y."/>
            <person name="Rokas A."/>
            <person name="Rosa C.A."/>
            <person name="Scheuner C."/>
            <person name="Sibirny A.A."/>
            <person name="Slot J.C."/>
            <person name="Stielow J.B."/>
            <person name="Sun H."/>
            <person name="Kurtzman C.P."/>
            <person name="Blackwell M."/>
            <person name="Grigoriev I.V."/>
            <person name="Jeffries T.W."/>
        </authorList>
    </citation>
    <scope>NUCLEOTIDE SEQUENCE [LARGE SCALE GENOMIC DNA]</scope>
    <source>
        <strain evidence="1 2">NRRL YB-4993</strain>
    </source>
</reference>
<keyword evidence="2" id="KW-1185">Reference proteome</keyword>
<sequence>MLAQKMHVKIPKELDSESFHMMIAIITPENEVQVFNFGTSWAGLFRDGNLIAHTVLQKRQDSSYQYGHSAKPAETIWDVSEHKWQAQPGDLVLSDEPFLKEKDFDLYAMGIVKAARIAAGEQPNNDMFASVIRIGEERDS</sequence>
<gene>
    <name evidence="1" type="ORF">METBIDRAFT_14069</name>
</gene>
<accession>A0A1A0GWP8</accession>
<dbReference type="AlphaFoldDB" id="A0A1A0GWP8"/>
<dbReference type="RefSeq" id="XP_018709235.1">
    <property type="nucleotide sequence ID" value="XM_018854479.1"/>
</dbReference>
<dbReference type="EMBL" id="LXTC01000015">
    <property type="protein sequence ID" value="OBA16125.1"/>
    <property type="molecule type" value="Genomic_DNA"/>
</dbReference>
<organism evidence="1 2">
    <name type="scientific">Metschnikowia bicuspidata var. bicuspidata NRRL YB-4993</name>
    <dbReference type="NCBI Taxonomy" id="869754"/>
    <lineage>
        <taxon>Eukaryota</taxon>
        <taxon>Fungi</taxon>
        <taxon>Dikarya</taxon>
        <taxon>Ascomycota</taxon>
        <taxon>Saccharomycotina</taxon>
        <taxon>Pichiomycetes</taxon>
        <taxon>Metschnikowiaceae</taxon>
        <taxon>Metschnikowia</taxon>
    </lineage>
</organism>
<proteinExistence type="predicted"/>
<comment type="caution">
    <text evidence="1">The sequence shown here is derived from an EMBL/GenBank/DDBJ whole genome shotgun (WGS) entry which is preliminary data.</text>
</comment>
<evidence type="ECO:0000313" key="1">
    <source>
        <dbReference type="EMBL" id="OBA16125.1"/>
    </source>
</evidence>
<name>A0A1A0GWP8_9ASCO</name>
<evidence type="ECO:0000313" key="2">
    <source>
        <dbReference type="Proteomes" id="UP000092555"/>
    </source>
</evidence>